<dbReference type="Pfam" id="PF03901">
    <property type="entry name" value="Glyco_transf_22"/>
    <property type="match status" value="1"/>
</dbReference>
<feature type="transmembrane region" description="Helical" evidence="10">
    <location>
        <begin position="207"/>
        <end position="229"/>
    </location>
</feature>
<evidence type="ECO:0000256" key="1">
    <source>
        <dbReference type="ARBA" id="ARBA00004477"/>
    </source>
</evidence>
<protein>
    <recommendedName>
        <fullName evidence="10">Mannosyltransferase</fullName>
        <ecNumber evidence="10">2.4.1.-</ecNumber>
    </recommendedName>
</protein>
<dbReference type="OrthoDB" id="497541at2759"/>
<feature type="transmembrane region" description="Helical" evidence="10">
    <location>
        <begin position="261"/>
        <end position="282"/>
    </location>
</feature>
<evidence type="ECO:0000256" key="6">
    <source>
        <dbReference type="ARBA" id="ARBA00022692"/>
    </source>
</evidence>
<evidence type="ECO:0000256" key="10">
    <source>
        <dbReference type="RuleBase" id="RU363075"/>
    </source>
</evidence>
<comment type="similarity">
    <text evidence="3 10">Belongs to the glycosyltransferase 22 family.</text>
</comment>
<feature type="transmembrane region" description="Helical" evidence="10">
    <location>
        <begin position="367"/>
        <end position="387"/>
    </location>
</feature>
<evidence type="ECO:0000256" key="8">
    <source>
        <dbReference type="ARBA" id="ARBA00022989"/>
    </source>
</evidence>
<keyword evidence="5" id="KW-0808">Transferase</keyword>
<gene>
    <name evidence="11" type="ORF">DM01DRAFT_1385425</name>
</gene>
<organism evidence="11 12">
    <name type="scientific">Hesseltinella vesiculosa</name>
    <dbReference type="NCBI Taxonomy" id="101127"/>
    <lineage>
        <taxon>Eukaryota</taxon>
        <taxon>Fungi</taxon>
        <taxon>Fungi incertae sedis</taxon>
        <taxon>Mucoromycota</taxon>
        <taxon>Mucoromycotina</taxon>
        <taxon>Mucoromycetes</taxon>
        <taxon>Mucorales</taxon>
        <taxon>Cunninghamellaceae</taxon>
        <taxon>Hesseltinella</taxon>
    </lineage>
</organism>
<keyword evidence="7 10" id="KW-0256">Endoplasmic reticulum</keyword>
<feature type="transmembrane region" description="Helical" evidence="10">
    <location>
        <begin position="153"/>
        <end position="175"/>
    </location>
</feature>
<dbReference type="Proteomes" id="UP000242146">
    <property type="component" value="Unassembled WGS sequence"/>
</dbReference>
<comment type="pathway">
    <text evidence="2">Protein modification; protein glycosylation.</text>
</comment>
<comment type="subcellular location">
    <subcellularLocation>
        <location evidence="1 10">Endoplasmic reticulum membrane</location>
        <topology evidence="1 10">Multi-pass membrane protein</topology>
    </subcellularLocation>
</comment>
<sequence>MPPSTVRKRTAKASDFKHPIATNVPSGKGAVDLRESDAYSLSLKSAFRLFLIVRCASALYNMISDCDETFNYWEPMHYLLEGYGLQTWEYSPEFRIRSWAYILIYSTLGFFVSLITSTKVQVFYLTRLLLATICSFCEARFYRAIVNEVNPHVGRYVLVILLFSAGMYHASVAFLPSTFSMYSTMMAFSYILAPPSQMSRSRTYLSVFWLVLGGLAWPFSGAIGIPFVVEEIFVLGQDRSVNQVGQLQVAIKSQHWRLRRALRLLEAVVIISLCLGGCMYLVDSYFYGVSTFVPWNIVKYNVFQGAEGRGPDLFGTEPWYFYFINGVLNFNVAFVLAFASGLILVVTAIVDRKRIPGVTRADTAWPYFLMSLKLAPFYIWFFIFTLQPHKEERFLYIAYPLLALNAGISIYLVRSLMNHTARALGANMTTRVYAFRYTSVVVLFVYVLLSISRILVLLTRYSAPLSVYAALWKERQDPVIHTNTIQENYDDQTSQKELQLCVGKEWYRYQSSFLLPNDVRLQFIRSSFDGLLPNKFPEDWTVKSYTSDSKQVLYRSRKYDLFTGVRYQNPGANDLNRPDETAVSANVSNCDYIIDSYFPSQETSVVEPAYVQDTKVWERLFCNPFLDASASPPLTRAFWFPGDMGLVWGEYCLLKRKEKSK</sequence>
<feature type="transmembrane region" description="Helical" evidence="10">
    <location>
        <begin position="122"/>
        <end position="141"/>
    </location>
</feature>
<evidence type="ECO:0000313" key="11">
    <source>
        <dbReference type="EMBL" id="ORX48881.1"/>
    </source>
</evidence>
<reference evidence="11 12" key="1">
    <citation type="submission" date="2016-07" db="EMBL/GenBank/DDBJ databases">
        <title>Pervasive Adenine N6-methylation of Active Genes in Fungi.</title>
        <authorList>
            <consortium name="DOE Joint Genome Institute"/>
            <person name="Mondo S.J."/>
            <person name="Dannebaum R.O."/>
            <person name="Kuo R.C."/>
            <person name="Labutti K."/>
            <person name="Haridas S."/>
            <person name="Kuo A."/>
            <person name="Salamov A."/>
            <person name="Ahrendt S.R."/>
            <person name="Lipzen A."/>
            <person name="Sullivan W."/>
            <person name="Andreopoulos W.B."/>
            <person name="Clum A."/>
            <person name="Lindquist E."/>
            <person name="Daum C."/>
            <person name="Ramamoorthy G.K."/>
            <person name="Gryganskyi A."/>
            <person name="Culley D."/>
            <person name="Magnuson J.K."/>
            <person name="James T.Y."/>
            <person name="O'Malley M.A."/>
            <person name="Stajich J.E."/>
            <person name="Spatafora J.W."/>
            <person name="Visel A."/>
            <person name="Grigoriev I.V."/>
        </authorList>
    </citation>
    <scope>NUCLEOTIDE SEQUENCE [LARGE SCALE GENOMIC DNA]</scope>
    <source>
        <strain evidence="11 12">NRRL 3301</strain>
    </source>
</reference>
<dbReference type="GO" id="GO:0005789">
    <property type="term" value="C:endoplasmic reticulum membrane"/>
    <property type="evidence" value="ECO:0007669"/>
    <property type="project" value="UniProtKB-SubCell"/>
</dbReference>
<comment type="caution">
    <text evidence="11">The sequence shown here is derived from an EMBL/GenBank/DDBJ whole genome shotgun (WGS) entry which is preliminary data.</text>
</comment>
<dbReference type="PANTHER" id="PTHR22760">
    <property type="entry name" value="GLYCOSYLTRANSFERASE"/>
    <property type="match status" value="1"/>
</dbReference>
<name>A0A1X2GA88_9FUNG</name>
<evidence type="ECO:0000256" key="5">
    <source>
        <dbReference type="ARBA" id="ARBA00022679"/>
    </source>
</evidence>
<dbReference type="STRING" id="101127.A0A1X2GA88"/>
<feature type="transmembrane region" description="Helical" evidence="10">
    <location>
        <begin position="393"/>
        <end position="413"/>
    </location>
</feature>
<keyword evidence="12" id="KW-1185">Reference proteome</keyword>
<keyword evidence="6 10" id="KW-0812">Transmembrane</keyword>
<keyword evidence="9 10" id="KW-0472">Membrane</keyword>
<feature type="transmembrane region" description="Helical" evidence="10">
    <location>
        <begin position="319"/>
        <end position="346"/>
    </location>
</feature>
<dbReference type="InterPro" id="IPR005599">
    <property type="entry name" value="GPI_mannosylTrfase"/>
</dbReference>
<dbReference type="EMBL" id="MCGT01000028">
    <property type="protein sequence ID" value="ORX48881.1"/>
    <property type="molecule type" value="Genomic_DNA"/>
</dbReference>
<dbReference type="AlphaFoldDB" id="A0A1X2GA88"/>
<evidence type="ECO:0000313" key="12">
    <source>
        <dbReference type="Proteomes" id="UP000242146"/>
    </source>
</evidence>
<evidence type="ECO:0000256" key="7">
    <source>
        <dbReference type="ARBA" id="ARBA00022824"/>
    </source>
</evidence>
<keyword evidence="4 10" id="KW-0328">Glycosyltransferase</keyword>
<dbReference type="PANTHER" id="PTHR22760:SF2">
    <property type="entry name" value="ALPHA-1,2-MANNOSYLTRANSFERASE ALG9"/>
    <property type="match status" value="1"/>
</dbReference>
<accession>A0A1X2GA88</accession>
<feature type="transmembrane region" description="Helical" evidence="10">
    <location>
        <begin position="434"/>
        <end position="458"/>
    </location>
</feature>
<evidence type="ECO:0000256" key="4">
    <source>
        <dbReference type="ARBA" id="ARBA00022676"/>
    </source>
</evidence>
<proteinExistence type="inferred from homology"/>
<keyword evidence="8 10" id="KW-1133">Transmembrane helix</keyword>
<dbReference type="GO" id="GO:0006487">
    <property type="term" value="P:protein N-linked glycosylation"/>
    <property type="evidence" value="ECO:0007669"/>
    <property type="project" value="TreeGrafter"/>
</dbReference>
<feature type="transmembrane region" description="Helical" evidence="10">
    <location>
        <begin position="98"/>
        <end position="116"/>
    </location>
</feature>
<evidence type="ECO:0000256" key="9">
    <source>
        <dbReference type="ARBA" id="ARBA00023136"/>
    </source>
</evidence>
<dbReference type="UniPathway" id="UPA00378"/>
<evidence type="ECO:0000256" key="2">
    <source>
        <dbReference type="ARBA" id="ARBA00004922"/>
    </source>
</evidence>
<evidence type="ECO:0000256" key="3">
    <source>
        <dbReference type="ARBA" id="ARBA00007063"/>
    </source>
</evidence>
<dbReference type="EC" id="2.4.1.-" evidence="10"/>
<dbReference type="GO" id="GO:0000026">
    <property type="term" value="F:alpha-1,2-mannosyltransferase activity"/>
    <property type="evidence" value="ECO:0007669"/>
    <property type="project" value="TreeGrafter"/>
</dbReference>